<evidence type="ECO:0000256" key="6">
    <source>
        <dbReference type="ARBA" id="ARBA00022692"/>
    </source>
</evidence>
<evidence type="ECO:0000256" key="7">
    <source>
        <dbReference type="ARBA" id="ARBA00022824"/>
    </source>
</evidence>
<protein>
    <submittedName>
        <fullName evidence="13">PIGG</fullName>
        <ecNumber evidence="13">2.7.-.-</ecNumber>
    </submittedName>
</protein>
<comment type="subcellular location">
    <subcellularLocation>
        <location evidence="1">Endoplasmic reticulum membrane</location>
        <topology evidence="1">Multi-pass membrane protein</topology>
    </subcellularLocation>
</comment>
<keyword evidence="8 11" id="KW-1133">Transmembrane helix</keyword>
<dbReference type="AlphaFoldDB" id="A0A812BB30"/>
<dbReference type="Proteomes" id="UP000597762">
    <property type="component" value="Unassembled WGS sequence"/>
</dbReference>
<feature type="transmembrane region" description="Helical" evidence="11">
    <location>
        <begin position="450"/>
        <end position="471"/>
    </location>
</feature>
<feature type="transmembrane region" description="Helical" evidence="11">
    <location>
        <begin position="732"/>
        <end position="751"/>
    </location>
</feature>
<dbReference type="PANTHER" id="PTHR23072:SF0">
    <property type="entry name" value="GPI ETHANOLAMINE PHOSPHATE TRANSFERASE 2"/>
    <property type="match status" value="1"/>
</dbReference>
<accession>A0A812BB30</accession>
<keyword evidence="6 11" id="KW-0812">Transmembrane</keyword>
<evidence type="ECO:0000256" key="5">
    <source>
        <dbReference type="ARBA" id="ARBA00022679"/>
    </source>
</evidence>
<keyword evidence="5 13" id="KW-0808">Transferase</keyword>
<evidence type="ECO:0000313" key="14">
    <source>
        <dbReference type="Proteomes" id="UP000597762"/>
    </source>
</evidence>
<dbReference type="EMBL" id="CAHIKZ030000447">
    <property type="protein sequence ID" value="CAE1174987.1"/>
    <property type="molecule type" value="Genomic_DNA"/>
</dbReference>
<reference evidence="13" key="1">
    <citation type="submission" date="2021-01" db="EMBL/GenBank/DDBJ databases">
        <authorList>
            <person name="Li R."/>
            <person name="Bekaert M."/>
        </authorList>
    </citation>
    <scope>NUCLEOTIDE SEQUENCE</scope>
    <source>
        <strain evidence="13">Farmed</strain>
    </source>
</reference>
<dbReference type="PANTHER" id="PTHR23072">
    <property type="entry name" value="PHOSPHATIDYLINOSITOL GLYCAN-RELATED"/>
    <property type="match status" value="1"/>
</dbReference>
<dbReference type="InterPro" id="IPR045687">
    <property type="entry name" value="PIGG/GPI7_C"/>
</dbReference>
<evidence type="ECO:0000259" key="12">
    <source>
        <dbReference type="Pfam" id="PF19316"/>
    </source>
</evidence>
<feature type="transmembrane region" description="Helical" evidence="11">
    <location>
        <begin position="540"/>
        <end position="557"/>
    </location>
</feature>
<keyword evidence="10" id="KW-0325">Glycoprotein</keyword>
<dbReference type="Pfam" id="PF19316">
    <property type="entry name" value="PIGO_PIGG"/>
    <property type="match status" value="1"/>
</dbReference>
<keyword evidence="9 11" id="KW-0472">Membrane</keyword>
<dbReference type="InterPro" id="IPR039527">
    <property type="entry name" value="PIGG/GPI7"/>
</dbReference>
<feature type="transmembrane region" description="Helical" evidence="11">
    <location>
        <begin position="413"/>
        <end position="438"/>
    </location>
</feature>
<evidence type="ECO:0000313" key="13">
    <source>
        <dbReference type="EMBL" id="CAE1174987.1"/>
    </source>
</evidence>
<sequence length="816" mass="91980">MPYLHQLLQQGKAIGHYGITHPPTVTLPRIKAMMTGSIPGFIDVVLNFNTNALQEDNLLSQLYKSGKKIIFYGDDTWIKLFPGHFLRHDGTTSFYVTDYTEVDQNVSRHLDWELRQPDWDVMILHYLGLDHIGHLAKPSSPLVEPKLKEMDDIIKKLHEHLILKGDNSPTLMVVCGDHGMSDQGSHGGASKKEVTVAIVWLASTAKNKKVFSQAYPSQSPVIDQIDITPTLALAFGIPIPGNNLGTAIPEIFLSYGSTKDTVRAMYLNAHQVASVLKQNNPKWQADAGYVLFEMAVQHHIDWLNFSGISNRAWHQQGLSLVKQYHSAIKAMSSRMMTKMTKYDIYGMFLCSISLFLLLYGILMALCQTEKSSIMLVFSSASCILSLMLCIFIVCSHVTICTSSYRSEILCNSLLMSGVILTFLLLSITFFNSLAFGFIQSIKAMFDNKMVSFSGTALFLALGCLLHCVSFMSTSFVEEEHQTWYFLTVSVFVVIVIDALRNQLTCHRLTFSSSLNTSDSLRSQKLLPNKIQQSSSVNNKAVLVTVFLLILCRFQRSWNQTGDKWQHLSDTGDWLMRPENKFLLSIVCLSFLLIILVSIWIHRIQQIRSCHQLLLLAALIYIYLFHAATKKLLTPPPWLWNISENGLKESRIVYSLTLLLILETCVVIRMKSISNNRDENVRSITMQSAVLCLKSVSIIMAALLTSHPHNICVLAMATLQEILLRKLLSFIKLPVYATALIYTWMAQATYFYQGHSNNLSSIDVAAGYTGVGRYKPVLVSLILAISTYSGVIFWYSCLINYQLKDSVQQHKTQIENR</sequence>
<dbReference type="OrthoDB" id="272139at2759"/>
<feature type="transmembrane region" description="Helical" evidence="11">
    <location>
        <begin position="344"/>
        <end position="366"/>
    </location>
</feature>
<name>A0A812BB30_ACAPH</name>
<evidence type="ECO:0000256" key="2">
    <source>
        <dbReference type="ARBA" id="ARBA00004687"/>
    </source>
</evidence>
<proteinExistence type="inferred from homology"/>
<dbReference type="SUPFAM" id="SSF53649">
    <property type="entry name" value="Alkaline phosphatase-like"/>
    <property type="match status" value="1"/>
</dbReference>
<keyword evidence="14" id="KW-1185">Reference proteome</keyword>
<dbReference type="Pfam" id="PF01663">
    <property type="entry name" value="Phosphodiest"/>
    <property type="match status" value="1"/>
</dbReference>
<evidence type="ECO:0000256" key="1">
    <source>
        <dbReference type="ARBA" id="ARBA00004477"/>
    </source>
</evidence>
<evidence type="ECO:0000256" key="11">
    <source>
        <dbReference type="SAM" id="Phobius"/>
    </source>
</evidence>
<feature type="transmembrane region" description="Helical" evidence="11">
    <location>
        <begin position="581"/>
        <end position="600"/>
    </location>
</feature>
<evidence type="ECO:0000256" key="9">
    <source>
        <dbReference type="ARBA" id="ARBA00023136"/>
    </source>
</evidence>
<comment type="caution">
    <text evidence="13">The sequence shown here is derived from an EMBL/GenBank/DDBJ whole genome shotgun (WGS) entry which is preliminary data.</text>
</comment>
<comment type="similarity">
    <text evidence="3">Belongs to the PIGG/PIGN/PIGO family. PIGG subfamily.</text>
</comment>
<feature type="transmembrane region" description="Helical" evidence="11">
    <location>
        <begin position="612"/>
        <end position="631"/>
    </location>
</feature>
<dbReference type="InterPro" id="IPR002591">
    <property type="entry name" value="Phosphodiest/P_Trfase"/>
</dbReference>
<dbReference type="GO" id="GO:0051267">
    <property type="term" value="F:CP2 mannose-ethanolamine phosphotransferase activity"/>
    <property type="evidence" value="ECO:0007669"/>
    <property type="project" value="TreeGrafter"/>
</dbReference>
<dbReference type="UniPathway" id="UPA00196"/>
<keyword evidence="7" id="KW-0256">Endoplasmic reticulum</keyword>
<feature type="transmembrane region" description="Helical" evidence="11">
    <location>
        <begin position="776"/>
        <end position="800"/>
    </location>
</feature>
<feature type="domain" description="GPI ethanolamine phosphate transferase 2 C-terminal" evidence="12">
    <location>
        <begin position="447"/>
        <end position="805"/>
    </location>
</feature>
<feature type="transmembrane region" description="Helical" evidence="11">
    <location>
        <begin position="483"/>
        <end position="499"/>
    </location>
</feature>
<dbReference type="Gene3D" id="3.40.720.10">
    <property type="entry name" value="Alkaline Phosphatase, subunit A"/>
    <property type="match status" value="1"/>
</dbReference>
<evidence type="ECO:0000256" key="10">
    <source>
        <dbReference type="ARBA" id="ARBA00023180"/>
    </source>
</evidence>
<keyword evidence="4" id="KW-0337">GPI-anchor biosynthesis</keyword>
<gene>
    <name evidence="13" type="ORF">SPHA_13367</name>
</gene>
<organism evidence="13 14">
    <name type="scientific">Acanthosepion pharaonis</name>
    <name type="common">Pharaoh cuttlefish</name>
    <name type="synonym">Sepia pharaonis</name>
    <dbReference type="NCBI Taxonomy" id="158019"/>
    <lineage>
        <taxon>Eukaryota</taxon>
        <taxon>Metazoa</taxon>
        <taxon>Spiralia</taxon>
        <taxon>Lophotrochozoa</taxon>
        <taxon>Mollusca</taxon>
        <taxon>Cephalopoda</taxon>
        <taxon>Coleoidea</taxon>
        <taxon>Decapodiformes</taxon>
        <taxon>Sepiida</taxon>
        <taxon>Sepiina</taxon>
        <taxon>Sepiidae</taxon>
        <taxon>Acanthosepion</taxon>
    </lineage>
</organism>
<dbReference type="GO" id="GO:0006506">
    <property type="term" value="P:GPI anchor biosynthetic process"/>
    <property type="evidence" value="ECO:0007669"/>
    <property type="project" value="UniProtKB-UniPathway"/>
</dbReference>
<evidence type="ECO:0000256" key="4">
    <source>
        <dbReference type="ARBA" id="ARBA00022502"/>
    </source>
</evidence>
<dbReference type="GO" id="GO:0005789">
    <property type="term" value="C:endoplasmic reticulum membrane"/>
    <property type="evidence" value="ECO:0007669"/>
    <property type="project" value="UniProtKB-SubCell"/>
</dbReference>
<dbReference type="InterPro" id="IPR037674">
    <property type="entry name" value="PIG-G_N"/>
</dbReference>
<dbReference type="CDD" id="cd16024">
    <property type="entry name" value="GPI_EPT_2"/>
    <property type="match status" value="1"/>
</dbReference>
<feature type="transmembrane region" description="Helical" evidence="11">
    <location>
        <begin position="373"/>
        <end position="393"/>
    </location>
</feature>
<comment type="pathway">
    <text evidence="2">Glycolipid biosynthesis; glycosylphosphatidylinositol-anchor biosynthesis.</text>
</comment>
<dbReference type="EC" id="2.7.-.-" evidence="13"/>
<evidence type="ECO:0000256" key="8">
    <source>
        <dbReference type="ARBA" id="ARBA00022989"/>
    </source>
</evidence>
<evidence type="ECO:0000256" key="3">
    <source>
        <dbReference type="ARBA" id="ARBA00005315"/>
    </source>
</evidence>
<dbReference type="InterPro" id="IPR017850">
    <property type="entry name" value="Alkaline_phosphatase_core_sf"/>
</dbReference>